<dbReference type="EMBL" id="UZAH01035572">
    <property type="protein sequence ID" value="VDP41510.1"/>
    <property type="molecule type" value="Genomic_DNA"/>
</dbReference>
<dbReference type="OrthoDB" id="5805447at2759"/>
<reference evidence="1" key="1">
    <citation type="submission" date="2018-11" db="EMBL/GenBank/DDBJ databases">
        <authorList>
            <consortium name="Pathogen Informatics"/>
        </authorList>
    </citation>
    <scope>NUCLEOTIDE SEQUENCE [LARGE SCALE GENOMIC DNA]</scope>
</reference>
<sequence length="146" mass="16554">MCPGTNTVPFDQERCDPNRRSQCPAGFTCRRHCPNAPTVIHGVGFEILLQHVLLPSKLPRQAGLEPASSDFREAMFALHHRRCLTAHNIRDILGVRRHPPVIRVKKYCTFEDALTLESKAGGSHFSSLIRLKVLSLKCCQRELNKW</sequence>
<organism evidence="1">
    <name type="scientific">Heligmosomoides polygyrus</name>
    <name type="common">Parasitic roundworm</name>
    <dbReference type="NCBI Taxonomy" id="6339"/>
    <lineage>
        <taxon>Eukaryota</taxon>
        <taxon>Metazoa</taxon>
        <taxon>Ecdysozoa</taxon>
        <taxon>Nematoda</taxon>
        <taxon>Chromadorea</taxon>
        <taxon>Rhabditida</taxon>
        <taxon>Rhabditina</taxon>
        <taxon>Rhabditomorpha</taxon>
        <taxon>Strongyloidea</taxon>
        <taxon>Heligmosomidae</taxon>
        <taxon>Heligmosomoides</taxon>
    </lineage>
</organism>
<evidence type="ECO:0000313" key="1">
    <source>
        <dbReference type="EMBL" id="VDP41510.1"/>
    </source>
</evidence>
<gene>
    <name evidence="1" type="ORF">HPBE_LOCUS23867</name>
</gene>
<name>A0A3P8DD96_HELPZ</name>
<proteinExistence type="predicted"/>
<protein>
    <submittedName>
        <fullName evidence="1">Uncharacterized protein</fullName>
    </submittedName>
</protein>
<accession>A0A3P8DD96</accession>
<dbReference type="AlphaFoldDB" id="A0A3P8DD96"/>